<dbReference type="NCBIfam" id="TIGR02532">
    <property type="entry name" value="IV_pilin_GFxxxE"/>
    <property type="match status" value="1"/>
</dbReference>
<dbReference type="Pfam" id="PF07963">
    <property type="entry name" value="N_methyl"/>
    <property type="match status" value="1"/>
</dbReference>
<sequence>MGLKRSRSFGYTMIELLVVIAIIGVLAAIVLVALGGARGKARDVRRKTELSQIAKFLSASTCYIPASGIGDYDLTDLIPQLQAAYPQYAQYLTQVPVDPKSGDLAQTNYHYLVSEESHCVFYANLENENEPVTLPSLSTPTAGGGSGVLQATTDGPNGTRIYYQVGK</sequence>
<evidence type="ECO:0000313" key="3">
    <source>
        <dbReference type="Proteomes" id="UP000177281"/>
    </source>
</evidence>
<dbReference type="Proteomes" id="UP000177281">
    <property type="component" value="Unassembled WGS sequence"/>
</dbReference>
<gene>
    <name evidence="2" type="ORF">A3B10_04005</name>
</gene>
<proteinExistence type="predicted"/>
<evidence type="ECO:0000256" key="1">
    <source>
        <dbReference type="SAM" id="Phobius"/>
    </source>
</evidence>
<evidence type="ECO:0000313" key="2">
    <source>
        <dbReference type="EMBL" id="OGE97282.1"/>
    </source>
</evidence>
<dbReference type="AlphaFoldDB" id="A0A1F5Q5Q8"/>
<dbReference type="STRING" id="1817841.A3B10_04005"/>
<dbReference type="Gene3D" id="3.30.700.10">
    <property type="entry name" value="Glycoprotein, Type 4 Pilin"/>
    <property type="match status" value="1"/>
</dbReference>
<accession>A0A1F5Q5Q8</accession>
<dbReference type="EMBL" id="MFFB01000002">
    <property type="protein sequence ID" value="OGE97282.1"/>
    <property type="molecule type" value="Genomic_DNA"/>
</dbReference>
<name>A0A1F5Q5Q8_9BACT</name>
<reference evidence="2 3" key="1">
    <citation type="journal article" date="2016" name="Nat. Commun.">
        <title>Thousands of microbial genomes shed light on interconnected biogeochemical processes in an aquifer system.</title>
        <authorList>
            <person name="Anantharaman K."/>
            <person name="Brown C.T."/>
            <person name="Hug L.A."/>
            <person name="Sharon I."/>
            <person name="Castelle C.J."/>
            <person name="Probst A.J."/>
            <person name="Thomas B.C."/>
            <person name="Singh A."/>
            <person name="Wilkins M.J."/>
            <person name="Karaoz U."/>
            <person name="Brodie E.L."/>
            <person name="Williams K.H."/>
            <person name="Hubbard S.S."/>
            <person name="Banfield J.F."/>
        </authorList>
    </citation>
    <scope>NUCLEOTIDE SEQUENCE [LARGE SCALE GENOMIC DNA]</scope>
</reference>
<evidence type="ECO:0008006" key="4">
    <source>
        <dbReference type="Google" id="ProtNLM"/>
    </source>
</evidence>
<organism evidence="2 3">
    <name type="scientific">Candidatus Doudnabacteria bacterium RIFCSPLOWO2_01_FULL_44_21</name>
    <dbReference type="NCBI Taxonomy" id="1817841"/>
    <lineage>
        <taxon>Bacteria</taxon>
        <taxon>Candidatus Doudnaibacteriota</taxon>
    </lineage>
</organism>
<dbReference type="InterPro" id="IPR012902">
    <property type="entry name" value="N_methyl_site"/>
</dbReference>
<keyword evidence="1" id="KW-0472">Membrane</keyword>
<keyword evidence="1" id="KW-0812">Transmembrane</keyword>
<dbReference type="PANTHER" id="PTHR30093">
    <property type="entry name" value="GENERAL SECRETION PATHWAY PROTEIN G"/>
    <property type="match status" value="1"/>
</dbReference>
<protein>
    <recommendedName>
        <fullName evidence="4">Type II secretion system protein GspG C-terminal domain-containing protein</fullName>
    </recommendedName>
</protein>
<feature type="transmembrane region" description="Helical" evidence="1">
    <location>
        <begin position="12"/>
        <end position="37"/>
    </location>
</feature>
<dbReference type="InterPro" id="IPR045584">
    <property type="entry name" value="Pilin-like"/>
</dbReference>
<dbReference type="SUPFAM" id="SSF54523">
    <property type="entry name" value="Pili subunits"/>
    <property type="match status" value="1"/>
</dbReference>
<keyword evidence="1" id="KW-1133">Transmembrane helix</keyword>
<comment type="caution">
    <text evidence="2">The sequence shown here is derived from an EMBL/GenBank/DDBJ whole genome shotgun (WGS) entry which is preliminary data.</text>
</comment>